<accession>A0A9P7KFH7</accession>
<evidence type="ECO:0000256" key="1">
    <source>
        <dbReference type="SAM" id="MobiDB-lite"/>
    </source>
</evidence>
<dbReference type="EMBL" id="JABCKI010000486">
    <property type="protein sequence ID" value="KAG5650306.1"/>
    <property type="molecule type" value="Genomic_DNA"/>
</dbReference>
<feature type="region of interest" description="Disordered" evidence="1">
    <location>
        <begin position="217"/>
        <end position="308"/>
    </location>
</feature>
<keyword evidence="3" id="KW-1185">Reference proteome</keyword>
<dbReference type="OrthoDB" id="20900at2759"/>
<evidence type="ECO:0000313" key="3">
    <source>
        <dbReference type="Proteomes" id="UP000717328"/>
    </source>
</evidence>
<protein>
    <submittedName>
        <fullName evidence="2">Uncharacterized protein</fullName>
    </submittedName>
</protein>
<gene>
    <name evidence="2" type="ORF">H0H81_012673</name>
</gene>
<dbReference type="Proteomes" id="UP000717328">
    <property type="component" value="Unassembled WGS sequence"/>
</dbReference>
<comment type="caution">
    <text evidence="2">The sequence shown here is derived from an EMBL/GenBank/DDBJ whole genome shotgun (WGS) entry which is preliminary data.</text>
</comment>
<proteinExistence type="predicted"/>
<dbReference type="AlphaFoldDB" id="A0A9P7KFH7"/>
<feature type="compositionally biased region" description="Polar residues" evidence="1">
    <location>
        <begin position="222"/>
        <end position="233"/>
    </location>
</feature>
<reference evidence="2" key="2">
    <citation type="submission" date="2021-10" db="EMBL/GenBank/DDBJ databases">
        <title>Phylogenomics reveals ancestral predisposition of the termite-cultivated fungus Termitomyces towards a domesticated lifestyle.</title>
        <authorList>
            <person name="Auxier B."/>
            <person name="Grum-Grzhimaylo A."/>
            <person name="Cardenas M.E."/>
            <person name="Lodge J.D."/>
            <person name="Laessoe T."/>
            <person name="Pedersen O."/>
            <person name="Smith M.E."/>
            <person name="Kuyper T.W."/>
            <person name="Franco-Molano E.A."/>
            <person name="Baroni T.J."/>
            <person name="Aanen D.K."/>
        </authorList>
    </citation>
    <scope>NUCLEOTIDE SEQUENCE</scope>
    <source>
        <strain evidence="2">D49</strain>
    </source>
</reference>
<sequence length="308" mass="33671">MPTRLSKAILPSLSIILARPSEIPATEQSEVTSSKSKKGKKRAIGYEGDEVFKISREVICPNTDDTKVMLVSLKVMQSISSRVLLSMLLSLPQIPPAALSPDLQFHRELLQLVQSINTELGSGTASVMSKSLGLVVRATLLEHNGINIQETFRDLEILLHPRVPPLVRSLPHVESLSLFRAEEPQEEIDIRKKLGLCGAFPDQSVITEDARDVIMEDDSRSPHPQNNSTNPLASNGPVEPPEPIPTLSKDRPAPLVSIPRPHIEPPRAKPAASPANITKALLPTIGPQEEDDDDEMPVINMDSDSDDN</sequence>
<reference evidence="2" key="1">
    <citation type="submission" date="2021-02" db="EMBL/GenBank/DDBJ databases">
        <authorList>
            <person name="Nieuwenhuis M."/>
            <person name="Van De Peppel L.J.J."/>
        </authorList>
    </citation>
    <scope>NUCLEOTIDE SEQUENCE</scope>
    <source>
        <strain evidence="2">D49</strain>
    </source>
</reference>
<name>A0A9P7KFH7_9AGAR</name>
<organism evidence="2 3">
    <name type="scientific">Sphagnurus paluster</name>
    <dbReference type="NCBI Taxonomy" id="117069"/>
    <lineage>
        <taxon>Eukaryota</taxon>
        <taxon>Fungi</taxon>
        <taxon>Dikarya</taxon>
        <taxon>Basidiomycota</taxon>
        <taxon>Agaricomycotina</taxon>
        <taxon>Agaricomycetes</taxon>
        <taxon>Agaricomycetidae</taxon>
        <taxon>Agaricales</taxon>
        <taxon>Tricholomatineae</taxon>
        <taxon>Lyophyllaceae</taxon>
        <taxon>Sphagnurus</taxon>
    </lineage>
</organism>
<evidence type="ECO:0000313" key="2">
    <source>
        <dbReference type="EMBL" id="KAG5650306.1"/>
    </source>
</evidence>